<dbReference type="InterPro" id="IPR016174">
    <property type="entry name" value="Di-haem_cyt_TM"/>
</dbReference>
<feature type="region of interest" description="Disordered" evidence="13">
    <location>
        <begin position="182"/>
        <end position="204"/>
    </location>
</feature>
<evidence type="ECO:0000256" key="10">
    <source>
        <dbReference type="ARBA" id="ARBA00023004"/>
    </source>
</evidence>
<keyword evidence="17" id="KW-1185">Reference proteome</keyword>
<dbReference type="GO" id="GO:0022904">
    <property type="term" value="P:respiratory electron transport chain"/>
    <property type="evidence" value="ECO:0007669"/>
    <property type="project" value="InterPro"/>
</dbReference>
<feature type="transmembrane region" description="Helical" evidence="14">
    <location>
        <begin position="14"/>
        <end position="35"/>
    </location>
</feature>
<dbReference type="InterPro" id="IPR011577">
    <property type="entry name" value="Cyt_b561_bac/Ni-Hgenase"/>
</dbReference>
<comment type="cofactor">
    <cofactor evidence="1">
        <name>heme b</name>
        <dbReference type="ChEBI" id="CHEBI:60344"/>
    </cofactor>
</comment>
<evidence type="ECO:0000259" key="15">
    <source>
        <dbReference type="Pfam" id="PF01292"/>
    </source>
</evidence>
<evidence type="ECO:0000256" key="7">
    <source>
        <dbReference type="ARBA" id="ARBA00022723"/>
    </source>
</evidence>
<dbReference type="PANTHER" id="PTHR30529:SF1">
    <property type="entry name" value="CYTOCHROME B561 HOMOLOG 2"/>
    <property type="match status" value="1"/>
</dbReference>
<organism evidence="16 17">
    <name type="scientific">Simiduia aestuariiviva</name>
    <dbReference type="NCBI Taxonomy" id="1510459"/>
    <lineage>
        <taxon>Bacteria</taxon>
        <taxon>Pseudomonadati</taxon>
        <taxon>Pseudomonadota</taxon>
        <taxon>Gammaproteobacteria</taxon>
        <taxon>Cellvibrionales</taxon>
        <taxon>Cellvibrionaceae</taxon>
        <taxon>Simiduia</taxon>
    </lineage>
</organism>
<evidence type="ECO:0000256" key="4">
    <source>
        <dbReference type="ARBA" id="ARBA00022475"/>
    </source>
</evidence>
<dbReference type="Gene3D" id="1.20.950.20">
    <property type="entry name" value="Transmembrane di-heme cytochromes, Chain C"/>
    <property type="match status" value="1"/>
</dbReference>
<dbReference type="Proteomes" id="UP000559987">
    <property type="component" value="Unassembled WGS sequence"/>
</dbReference>
<evidence type="ECO:0000256" key="8">
    <source>
        <dbReference type="ARBA" id="ARBA00022982"/>
    </source>
</evidence>
<name>A0A839UUA0_9GAMM</name>
<feature type="domain" description="Cytochrome b561 bacterial/Ni-hydrogenase" evidence="15">
    <location>
        <begin position="7"/>
        <end position="178"/>
    </location>
</feature>
<evidence type="ECO:0000256" key="13">
    <source>
        <dbReference type="SAM" id="MobiDB-lite"/>
    </source>
</evidence>
<proteinExistence type="inferred from homology"/>
<keyword evidence="10" id="KW-0408">Iron</keyword>
<comment type="subcellular location">
    <subcellularLocation>
        <location evidence="2">Cell membrane</location>
        <topology evidence="2">Multi-pass membrane protein</topology>
    </subcellularLocation>
</comment>
<dbReference type="GO" id="GO:0046872">
    <property type="term" value="F:metal ion binding"/>
    <property type="evidence" value="ECO:0007669"/>
    <property type="project" value="UniProtKB-KW"/>
</dbReference>
<keyword evidence="4" id="KW-1003">Cell membrane</keyword>
<comment type="caution">
    <text evidence="16">The sequence shown here is derived from an EMBL/GenBank/DDBJ whole genome shotgun (WGS) entry which is preliminary data.</text>
</comment>
<sequence length="204" mass="22985">MRDYTTHYGPVSKCLHWCIAGLVLALFGLGLWMVQLDYYHTWYHQGPALHISGGLLLLLLTLLQLAWRQATPAPTPLASHPHWMQRMALWVKRTLHLLLLALLLTGYLMTTAEGQAARFFDWPLIPSIAKLNGAAVDWLGSLHLWGAWLLIALVAGHAGAALFHHFVHKDATLRRILPFGQLHSDPKHDPKHSSNNSVQKRKAR</sequence>
<reference evidence="16 17" key="1">
    <citation type="submission" date="2020-08" db="EMBL/GenBank/DDBJ databases">
        <title>Genomic Encyclopedia of Type Strains, Phase III (KMG-III): the genomes of soil and plant-associated and newly described type strains.</title>
        <authorList>
            <person name="Whitman W."/>
        </authorList>
    </citation>
    <scope>NUCLEOTIDE SEQUENCE [LARGE SCALE GENOMIC DNA]</scope>
    <source>
        <strain evidence="16 17">CECT 8571</strain>
    </source>
</reference>
<feature type="transmembrane region" description="Helical" evidence="14">
    <location>
        <begin position="88"/>
        <end position="109"/>
    </location>
</feature>
<evidence type="ECO:0000256" key="5">
    <source>
        <dbReference type="ARBA" id="ARBA00022617"/>
    </source>
</evidence>
<keyword evidence="9 14" id="KW-1133">Transmembrane helix</keyword>
<evidence type="ECO:0000256" key="6">
    <source>
        <dbReference type="ARBA" id="ARBA00022692"/>
    </source>
</evidence>
<dbReference type="RefSeq" id="WP_183911051.1">
    <property type="nucleotide sequence ID" value="NZ_JACHXZ010000004.1"/>
</dbReference>
<evidence type="ECO:0000256" key="9">
    <source>
        <dbReference type="ARBA" id="ARBA00022989"/>
    </source>
</evidence>
<dbReference type="GO" id="GO:0005886">
    <property type="term" value="C:plasma membrane"/>
    <property type="evidence" value="ECO:0007669"/>
    <property type="project" value="UniProtKB-SubCell"/>
</dbReference>
<evidence type="ECO:0000256" key="3">
    <source>
        <dbReference type="ARBA" id="ARBA00022448"/>
    </source>
</evidence>
<keyword evidence="7" id="KW-0479">Metal-binding</keyword>
<dbReference type="EMBL" id="JACHXZ010000004">
    <property type="protein sequence ID" value="MBB3169546.1"/>
    <property type="molecule type" value="Genomic_DNA"/>
</dbReference>
<dbReference type="PANTHER" id="PTHR30529">
    <property type="entry name" value="CYTOCHROME B561"/>
    <property type="match status" value="1"/>
</dbReference>
<feature type="transmembrane region" description="Helical" evidence="14">
    <location>
        <begin position="145"/>
        <end position="167"/>
    </location>
</feature>
<evidence type="ECO:0000313" key="16">
    <source>
        <dbReference type="EMBL" id="MBB3169546.1"/>
    </source>
</evidence>
<keyword evidence="11 14" id="KW-0472">Membrane</keyword>
<keyword evidence="3" id="KW-0813">Transport</keyword>
<evidence type="ECO:0000256" key="2">
    <source>
        <dbReference type="ARBA" id="ARBA00004651"/>
    </source>
</evidence>
<comment type="similarity">
    <text evidence="12">Belongs to the cytochrome b561 family.</text>
</comment>
<evidence type="ECO:0000256" key="11">
    <source>
        <dbReference type="ARBA" id="ARBA00023136"/>
    </source>
</evidence>
<keyword evidence="5" id="KW-0349">Heme</keyword>
<evidence type="ECO:0000256" key="14">
    <source>
        <dbReference type="SAM" id="Phobius"/>
    </source>
</evidence>
<dbReference type="AlphaFoldDB" id="A0A839UUA0"/>
<keyword evidence="8" id="KW-0249">Electron transport</keyword>
<protein>
    <submittedName>
        <fullName evidence="16">Cytochrome b561</fullName>
    </submittedName>
</protein>
<dbReference type="GO" id="GO:0020037">
    <property type="term" value="F:heme binding"/>
    <property type="evidence" value="ECO:0007669"/>
    <property type="project" value="TreeGrafter"/>
</dbReference>
<dbReference type="GO" id="GO:0009055">
    <property type="term" value="F:electron transfer activity"/>
    <property type="evidence" value="ECO:0007669"/>
    <property type="project" value="InterPro"/>
</dbReference>
<feature type="transmembrane region" description="Helical" evidence="14">
    <location>
        <begin position="47"/>
        <end position="67"/>
    </location>
</feature>
<evidence type="ECO:0000256" key="12">
    <source>
        <dbReference type="ARBA" id="ARBA00037975"/>
    </source>
</evidence>
<evidence type="ECO:0000313" key="17">
    <source>
        <dbReference type="Proteomes" id="UP000559987"/>
    </source>
</evidence>
<accession>A0A839UUA0</accession>
<dbReference type="InterPro" id="IPR052168">
    <property type="entry name" value="Cytochrome_b561_oxidase"/>
</dbReference>
<dbReference type="SUPFAM" id="SSF81342">
    <property type="entry name" value="Transmembrane di-heme cytochromes"/>
    <property type="match status" value="1"/>
</dbReference>
<keyword evidence="6 14" id="KW-0812">Transmembrane</keyword>
<dbReference type="Pfam" id="PF01292">
    <property type="entry name" value="Ni_hydr_CYTB"/>
    <property type="match status" value="1"/>
</dbReference>
<evidence type="ECO:0000256" key="1">
    <source>
        <dbReference type="ARBA" id="ARBA00001970"/>
    </source>
</evidence>
<gene>
    <name evidence="16" type="ORF">FHS30_002759</name>
</gene>